<dbReference type="SUPFAM" id="SSF52743">
    <property type="entry name" value="Subtilisin-like"/>
    <property type="match status" value="1"/>
</dbReference>
<keyword evidence="7 9" id="KW-0720">Serine protease</keyword>
<dbReference type="InterPro" id="IPR000209">
    <property type="entry name" value="Peptidase_S8/S53_dom"/>
</dbReference>
<evidence type="ECO:0000313" key="15">
    <source>
        <dbReference type="Proteomes" id="UP000318437"/>
    </source>
</evidence>
<feature type="compositionally biased region" description="Polar residues" evidence="10">
    <location>
        <begin position="1"/>
        <end position="16"/>
    </location>
</feature>
<evidence type="ECO:0000256" key="6">
    <source>
        <dbReference type="ARBA" id="ARBA00022801"/>
    </source>
</evidence>
<dbReference type="PANTHER" id="PTHR42884">
    <property type="entry name" value="PROPROTEIN CONVERTASE SUBTILISIN/KEXIN-RELATED"/>
    <property type="match status" value="1"/>
</dbReference>
<name>A0A5C6CU63_9BACT</name>
<gene>
    <name evidence="14" type="primary">prcA</name>
    <name evidence="14" type="ORF">Pla144_13490</name>
</gene>
<dbReference type="PROSITE" id="PS00136">
    <property type="entry name" value="SUBTILASE_ASP"/>
    <property type="match status" value="1"/>
</dbReference>
<protein>
    <submittedName>
        <fullName evidence="14">Calcium-dependent protease</fullName>
        <ecNumber evidence="14">3.4.21.-</ecNumber>
    </submittedName>
</protein>
<evidence type="ECO:0000256" key="10">
    <source>
        <dbReference type="SAM" id="MobiDB-lite"/>
    </source>
</evidence>
<feature type="domain" description="Peptidase S8/S53" evidence="11">
    <location>
        <begin position="143"/>
        <end position="450"/>
    </location>
</feature>
<dbReference type="GO" id="GO:0005576">
    <property type="term" value="C:extracellular region"/>
    <property type="evidence" value="ECO:0007669"/>
    <property type="project" value="UniProtKB-SubCell"/>
</dbReference>
<proteinExistence type="inferred from homology"/>
<dbReference type="CDD" id="cd04059">
    <property type="entry name" value="Peptidases_S8_Protein_convertases_Kexins_Furin-like"/>
    <property type="match status" value="1"/>
</dbReference>
<evidence type="ECO:0000256" key="2">
    <source>
        <dbReference type="ARBA" id="ARBA00005325"/>
    </source>
</evidence>
<dbReference type="OrthoDB" id="227529at2"/>
<dbReference type="PRINTS" id="PR00723">
    <property type="entry name" value="SUBTILISIN"/>
</dbReference>
<feature type="compositionally biased region" description="Polar residues" evidence="10">
    <location>
        <begin position="1529"/>
        <end position="1543"/>
    </location>
</feature>
<evidence type="ECO:0000256" key="3">
    <source>
        <dbReference type="ARBA" id="ARBA00022525"/>
    </source>
</evidence>
<feature type="active site" description="Charge relay system" evidence="8 9">
    <location>
        <position position="152"/>
    </location>
</feature>
<dbReference type="Proteomes" id="UP000318437">
    <property type="component" value="Unassembled WGS sequence"/>
</dbReference>
<evidence type="ECO:0000259" key="12">
    <source>
        <dbReference type="Pfam" id="PF17210"/>
    </source>
</evidence>
<feature type="compositionally biased region" description="Basic residues" evidence="10">
    <location>
        <begin position="17"/>
        <end position="31"/>
    </location>
</feature>
<keyword evidence="15" id="KW-1185">Reference proteome</keyword>
<dbReference type="InterPro" id="IPR015500">
    <property type="entry name" value="Peptidase_S8_subtilisin-rel"/>
</dbReference>
<evidence type="ECO:0000256" key="5">
    <source>
        <dbReference type="ARBA" id="ARBA00022729"/>
    </source>
</evidence>
<evidence type="ECO:0000256" key="7">
    <source>
        <dbReference type="ARBA" id="ARBA00022825"/>
    </source>
</evidence>
<feature type="active site" description="Charge relay system" evidence="8 9">
    <location>
        <position position="414"/>
    </location>
</feature>
<evidence type="ECO:0000259" key="13">
    <source>
        <dbReference type="Pfam" id="PF20009"/>
    </source>
</evidence>
<dbReference type="InterPro" id="IPR034182">
    <property type="entry name" value="Kexin/furin"/>
</dbReference>
<dbReference type="EMBL" id="SJPS01000002">
    <property type="protein sequence ID" value="TWU28062.1"/>
    <property type="molecule type" value="Genomic_DNA"/>
</dbReference>
<keyword evidence="4 9" id="KW-0645">Protease</keyword>
<dbReference type="GO" id="GO:0016020">
    <property type="term" value="C:membrane"/>
    <property type="evidence" value="ECO:0007669"/>
    <property type="project" value="TreeGrafter"/>
</dbReference>
<dbReference type="InterPro" id="IPR023828">
    <property type="entry name" value="Peptidase_S8_Ser-AS"/>
</dbReference>
<feature type="domain" description="GEVED" evidence="13">
    <location>
        <begin position="1309"/>
        <end position="1382"/>
    </location>
</feature>
<dbReference type="RefSeq" id="WP_146449134.1">
    <property type="nucleotide sequence ID" value="NZ_SJPS01000002.1"/>
</dbReference>
<dbReference type="Pfam" id="PF20009">
    <property type="entry name" value="GEVED"/>
    <property type="match status" value="1"/>
</dbReference>
<organism evidence="14 15">
    <name type="scientific">Bythopirellula polymerisocia</name>
    <dbReference type="NCBI Taxonomy" id="2528003"/>
    <lineage>
        <taxon>Bacteria</taxon>
        <taxon>Pseudomonadati</taxon>
        <taxon>Planctomycetota</taxon>
        <taxon>Planctomycetia</taxon>
        <taxon>Pirellulales</taxon>
        <taxon>Lacipirellulaceae</taxon>
        <taxon>Bythopirellula</taxon>
    </lineage>
</organism>
<dbReference type="Gene3D" id="2.60.40.10">
    <property type="entry name" value="Immunoglobulins"/>
    <property type="match status" value="1"/>
</dbReference>
<accession>A0A5C6CU63</accession>
<dbReference type="SUPFAM" id="SSF117074">
    <property type="entry name" value="Hypothetical protein PA1324"/>
    <property type="match status" value="1"/>
</dbReference>
<evidence type="ECO:0000313" key="14">
    <source>
        <dbReference type="EMBL" id="TWU28062.1"/>
    </source>
</evidence>
<dbReference type="PROSITE" id="PS00018">
    <property type="entry name" value="EF_HAND_1"/>
    <property type="match status" value="2"/>
</dbReference>
<reference evidence="14 15" key="1">
    <citation type="submission" date="2019-02" db="EMBL/GenBank/DDBJ databases">
        <title>Deep-cultivation of Planctomycetes and their phenomic and genomic characterization uncovers novel biology.</title>
        <authorList>
            <person name="Wiegand S."/>
            <person name="Jogler M."/>
            <person name="Boedeker C."/>
            <person name="Pinto D."/>
            <person name="Vollmers J."/>
            <person name="Rivas-Marin E."/>
            <person name="Kohn T."/>
            <person name="Peeters S.H."/>
            <person name="Heuer A."/>
            <person name="Rast P."/>
            <person name="Oberbeckmann S."/>
            <person name="Bunk B."/>
            <person name="Jeske O."/>
            <person name="Meyerdierks A."/>
            <person name="Storesund J.E."/>
            <person name="Kallscheuer N."/>
            <person name="Luecker S."/>
            <person name="Lage O.M."/>
            <person name="Pohl T."/>
            <person name="Merkel B.J."/>
            <person name="Hornburger P."/>
            <person name="Mueller R.-W."/>
            <person name="Bruemmer F."/>
            <person name="Labrenz M."/>
            <person name="Spormann A.M."/>
            <person name="Op Den Camp H."/>
            <person name="Overmann J."/>
            <person name="Amann R."/>
            <person name="Jetten M.S.M."/>
            <person name="Mascher T."/>
            <person name="Medema M.H."/>
            <person name="Devos D.P."/>
            <person name="Kaster A.-K."/>
            <person name="Ovreas L."/>
            <person name="Rohde M."/>
            <person name="Galperin M.Y."/>
            <person name="Jogler C."/>
        </authorList>
    </citation>
    <scope>NUCLEOTIDE SEQUENCE [LARGE SCALE GENOMIC DNA]</scope>
    <source>
        <strain evidence="14 15">Pla144</strain>
    </source>
</reference>
<sequence length="1640" mass="174534">MSLLFNRNSNQPQTSAKRSRRPAGISRRKKRQFGFETLEDRRVMSAQSLVPEYSAVSYSSLTPEGQQAILQQELLWYALQASQTNGLASEVSTLSIPSDPLLNMQWHLINSGQQVGNPDYQVIFGVPGEDINVAPVWNEDRFGSGVVVAVIDSGVQLDHPDLAANIDLTFQLDALAQDGDASPEIGQFDPNNPQFYDPTNAHGTAVAGIIAAVANNGIGGSGIAPNAQIVPIRLIDTGQFEQAFVDTFRYRTQEIDITNNSWGPGVVRGLDGPTANELLALRDSVYFGRGGLGVIHVFSAGNSGQGLDTSSYNGWVNTRYTIGVTGIDHDGQYNNVDGTITNYPETSASVLVAAPTGSVALTVGTETGTGSGIWTTDTTDDSGFNVNPDAVTGQEFDRDFASNEAFTSRFNGTSASAPMVSGVIALMLEANPNLSYRDVQEILVRSARQASEFATLADGADKAVGFEYQSPWITNQLPLFHDPDIYDPLIPSSTQLVNPTLDPRLNAGLNALHYAPTPQVLTNGAGYTVSQGRGTDREQTGLAHGVVDAELAVALAKQWTTKEQTLADELTFTTRLVSFINNLPAAERVVDVFGPNTADLIVPGGIGGLAGFSAYWDEYLVDDPDFAQAFPVRAVPVELTVPSPNDMAVRDVEIKVQVAADTDMNDFLDNVRMVLVSPNGTHSELNYYHVDPAFADPDDFHQIDPALSPAYSINGFNAVSSLPGDAFNAGAVDTGVRTFSFSTNRIWGERSDDALIFDPTTGNPIISPFGGGNIFNAIPGEFGDLFSQGWQVYFENYSPTQFTIPGLEITWHGTPLGANTERIQGLIGVDDNEDDLFNYSRVTPATFDLDSDPTRVRLGEVANAVDLSHESMAANITVIATRVSDGAIVDRFVTGADGNFYFDLVPDEYVISIEDPLGRVALDDGSTTAGFLRHFQSEWHITPEFFTAWSHTPNLEVPIDIQGNPLPFLDGSGQSVQYGMTGINFLLDPGPPVAPQIQFSGVVMADLNGDGIFNGNDVNVPNATVFADVNRNGQLDAGEQLVQTGTNGQYSLTVPTTIANVINIGVIKPAGWTFSNPTAGVNALFGEPGDVFTGIDFKMQPPLGVGAGNGTSQSGYLLGNIYEDVNNNGTRQANELGVPNTTVFIDVNNNGTREVGEPQTTTNSNGAYIFANVAPGTHRVRAVPTAPFMNINPGPGVPRVVTLAGGGTVSQIEFGIGLGSNPSGANLDFGDLPASYGITLLSENGARHARSAYYLGASIDVDLDGNPSANADGDDTTNLDDEDGIVVAPLIPGATGSLIATASRQGGNLQGWFDFNNNGVFEASEKVISNEALVTGPNVVTFQIPVGMSLTNIYARFRYGEYGINSVTGAALIGEVEDYLVQLDPGSVPAVIEHGPDFDEDGDVDGRDFLAWLRGYGTNSGAAPSQGDANSDGKVNGVDLQQWRVDYGTSSAPIVAAVTAGGNDGEDSSNGFNTSDVDAELVVLPAPVIAPLSTVGITVPSYTTEQSFSSLSQVVNFGSSSKSSSLSSNTTEVSAQESTATRPSQRILNGVANEVVNRRASYRPPTASIAARLETHRIDQVFEQSSEVAEIGLALLEGTSRRQQGSSHFRIDHEQLESRDAHDENAFDLALSEEVLWRAM</sequence>
<dbReference type="InterPro" id="IPR013783">
    <property type="entry name" value="Ig-like_fold"/>
</dbReference>
<keyword evidence="6 9" id="KW-0378">Hydrolase</keyword>
<evidence type="ECO:0000256" key="1">
    <source>
        <dbReference type="ARBA" id="ARBA00004613"/>
    </source>
</evidence>
<dbReference type="Pfam" id="PF17210">
    <property type="entry name" value="SdrD_B"/>
    <property type="match status" value="1"/>
</dbReference>
<dbReference type="Gene3D" id="3.40.50.200">
    <property type="entry name" value="Peptidase S8/S53 domain"/>
    <property type="match status" value="1"/>
</dbReference>
<dbReference type="PROSITE" id="PS00138">
    <property type="entry name" value="SUBTILASE_SER"/>
    <property type="match status" value="1"/>
</dbReference>
<dbReference type="EC" id="3.4.21.-" evidence="14"/>
<feature type="domain" description="SD-repeat containing protein B" evidence="12">
    <location>
        <begin position="1120"/>
        <end position="1185"/>
    </location>
</feature>
<feature type="region of interest" description="Disordered" evidence="10">
    <location>
        <begin position="1520"/>
        <end position="1543"/>
    </location>
</feature>
<evidence type="ECO:0000256" key="4">
    <source>
        <dbReference type="ARBA" id="ARBA00022670"/>
    </source>
</evidence>
<evidence type="ECO:0000256" key="8">
    <source>
        <dbReference type="PIRSR" id="PIRSR615500-1"/>
    </source>
</evidence>
<evidence type="ECO:0000256" key="9">
    <source>
        <dbReference type="PROSITE-ProRule" id="PRU01240"/>
    </source>
</evidence>
<dbReference type="PANTHER" id="PTHR42884:SF14">
    <property type="entry name" value="NEUROENDOCRINE CONVERTASE 1"/>
    <property type="match status" value="1"/>
</dbReference>
<dbReference type="InterPro" id="IPR036852">
    <property type="entry name" value="Peptidase_S8/S53_dom_sf"/>
</dbReference>
<keyword evidence="5" id="KW-0732">Signal</keyword>
<evidence type="ECO:0000259" key="11">
    <source>
        <dbReference type="Pfam" id="PF00082"/>
    </source>
</evidence>
<feature type="active site" description="Charge relay system" evidence="8 9">
    <location>
        <position position="202"/>
    </location>
</feature>
<dbReference type="InterPro" id="IPR018247">
    <property type="entry name" value="EF_Hand_1_Ca_BS"/>
</dbReference>
<feature type="region of interest" description="Disordered" evidence="10">
    <location>
        <begin position="1"/>
        <end position="31"/>
    </location>
</feature>
<dbReference type="InterPro" id="IPR045474">
    <property type="entry name" value="GEVED"/>
</dbReference>
<dbReference type="InterPro" id="IPR033764">
    <property type="entry name" value="Sdr_B"/>
</dbReference>
<dbReference type="InterPro" id="IPR023827">
    <property type="entry name" value="Peptidase_S8_Asp-AS"/>
</dbReference>
<keyword evidence="3" id="KW-0964">Secreted</keyword>
<comment type="subcellular location">
    <subcellularLocation>
        <location evidence="1">Secreted</location>
    </subcellularLocation>
</comment>
<dbReference type="GO" id="GO:0004252">
    <property type="term" value="F:serine-type endopeptidase activity"/>
    <property type="evidence" value="ECO:0007669"/>
    <property type="project" value="UniProtKB-UniRule"/>
</dbReference>
<comment type="caution">
    <text evidence="14">The sequence shown here is derived from an EMBL/GenBank/DDBJ whole genome shotgun (WGS) entry which is preliminary data.</text>
</comment>
<dbReference type="PROSITE" id="PS51892">
    <property type="entry name" value="SUBTILASE"/>
    <property type="match status" value="1"/>
</dbReference>
<comment type="similarity">
    <text evidence="2">Belongs to the peptidase S8 family. Furin subfamily.</text>
</comment>
<dbReference type="InterPro" id="IPR022398">
    <property type="entry name" value="Peptidase_S8_His-AS"/>
</dbReference>
<dbReference type="PROSITE" id="PS00137">
    <property type="entry name" value="SUBTILASE_HIS"/>
    <property type="match status" value="1"/>
</dbReference>
<dbReference type="GO" id="GO:0016485">
    <property type="term" value="P:protein processing"/>
    <property type="evidence" value="ECO:0007669"/>
    <property type="project" value="TreeGrafter"/>
</dbReference>
<dbReference type="Pfam" id="PF00082">
    <property type="entry name" value="Peptidase_S8"/>
    <property type="match status" value="1"/>
</dbReference>